<evidence type="ECO:0000313" key="1">
    <source>
        <dbReference type="EMBL" id="ASY63679.1"/>
    </source>
</evidence>
<accession>A0A249PEJ9</accession>
<keyword evidence="2" id="KW-1185">Reference proteome</keyword>
<protein>
    <submittedName>
        <fullName evidence="1">Uncharacterized protein</fullName>
    </submittedName>
</protein>
<dbReference type="Proteomes" id="UP000217211">
    <property type="component" value="Chromosome"/>
</dbReference>
<evidence type="ECO:0000313" key="2">
    <source>
        <dbReference type="Proteomes" id="UP000217211"/>
    </source>
</evidence>
<gene>
    <name evidence="1" type="ORF">SJ05684_c22380</name>
</gene>
<name>A0A249PEJ9_9HYPH</name>
<dbReference type="KEGG" id="esj:SJ05684_c22380"/>
<proteinExistence type="predicted"/>
<sequence length="61" mass="6858">MRGAQRYLHVLRFKENACGNSKCSSKLCAADKTRGAVESIRRYHECDAKAKHSIFERNGTG</sequence>
<dbReference type="AlphaFoldDB" id="A0A249PEJ9"/>
<reference evidence="1 2" key="1">
    <citation type="submission" date="2017-08" db="EMBL/GenBank/DDBJ databases">
        <title>Multipartite genome sequences of Sinorhizobium species nodulating soybeans.</title>
        <authorList>
            <person name="Tian C.F."/>
        </authorList>
    </citation>
    <scope>NUCLEOTIDE SEQUENCE [LARGE SCALE GENOMIC DNA]</scope>
    <source>
        <strain evidence="1 2">CCBAU 05684</strain>
    </source>
</reference>
<dbReference type="EMBL" id="CP023067">
    <property type="protein sequence ID" value="ASY63679.1"/>
    <property type="molecule type" value="Genomic_DNA"/>
</dbReference>
<organism evidence="1 2">
    <name type="scientific">Sinorhizobium sojae CCBAU 05684</name>
    <dbReference type="NCBI Taxonomy" id="716928"/>
    <lineage>
        <taxon>Bacteria</taxon>
        <taxon>Pseudomonadati</taxon>
        <taxon>Pseudomonadota</taxon>
        <taxon>Alphaproteobacteria</taxon>
        <taxon>Hyphomicrobiales</taxon>
        <taxon>Rhizobiaceae</taxon>
        <taxon>Sinorhizobium/Ensifer group</taxon>
        <taxon>Sinorhizobium</taxon>
    </lineage>
</organism>